<dbReference type="OrthoDB" id="7433405at2"/>
<sequence>MPPLDPRRHQLCGLAHAISVALRQCEETERDHVVIQTAEPLQPYRVCRLGETESGKIALQIIVL</sequence>
<dbReference type="Proteomes" id="UP000027647">
    <property type="component" value="Unassembled WGS sequence"/>
</dbReference>
<protein>
    <submittedName>
        <fullName evidence="1">Uncharacterized protein</fullName>
    </submittedName>
</protein>
<gene>
    <name evidence="1" type="ORF">EH31_10235</name>
</gene>
<comment type="caution">
    <text evidence="1">The sequence shown here is derived from an EMBL/GenBank/DDBJ whole genome shotgun (WGS) entry which is preliminary data.</text>
</comment>
<reference evidence="1 2" key="1">
    <citation type="submission" date="2014-04" db="EMBL/GenBank/DDBJ databases">
        <title>A comprehensive comparison of genomes of Erythrobacter spp. strains.</title>
        <authorList>
            <person name="Zheng Q."/>
        </authorList>
    </citation>
    <scope>NUCLEOTIDE SEQUENCE [LARGE SCALE GENOMIC DNA]</scope>
    <source>
        <strain evidence="1 2">DSM 6997</strain>
    </source>
</reference>
<organism evidence="1 2">
    <name type="scientific">Erythrobacter longus</name>
    <dbReference type="NCBI Taxonomy" id="1044"/>
    <lineage>
        <taxon>Bacteria</taxon>
        <taxon>Pseudomonadati</taxon>
        <taxon>Pseudomonadota</taxon>
        <taxon>Alphaproteobacteria</taxon>
        <taxon>Sphingomonadales</taxon>
        <taxon>Erythrobacteraceae</taxon>
        <taxon>Erythrobacter/Porphyrobacter group</taxon>
        <taxon>Erythrobacter</taxon>
    </lineage>
</organism>
<evidence type="ECO:0000313" key="1">
    <source>
        <dbReference type="EMBL" id="KEO90457.1"/>
    </source>
</evidence>
<name>A0A074MXU8_ERYLO</name>
<dbReference type="AlphaFoldDB" id="A0A074MXU8"/>
<accession>A0A074MXU8</accession>
<dbReference type="STRING" id="1044.EH31_10235"/>
<keyword evidence="2" id="KW-1185">Reference proteome</keyword>
<evidence type="ECO:0000313" key="2">
    <source>
        <dbReference type="Proteomes" id="UP000027647"/>
    </source>
</evidence>
<dbReference type="EMBL" id="JMIW01000003">
    <property type="protein sequence ID" value="KEO90457.1"/>
    <property type="molecule type" value="Genomic_DNA"/>
</dbReference>
<dbReference type="RefSeq" id="WP_034959904.1">
    <property type="nucleotide sequence ID" value="NZ_JMIW01000003.1"/>
</dbReference>
<proteinExistence type="predicted"/>